<accession>A0A6J4T9T4</accession>
<gene>
    <name evidence="2" type="ORF">AVDCRST_MAG53-3138</name>
</gene>
<evidence type="ECO:0000313" key="2">
    <source>
        <dbReference type="EMBL" id="CAA9516959.1"/>
    </source>
</evidence>
<feature type="non-terminal residue" evidence="2">
    <location>
        <position position="1"/>
    </location>
</feature>
<dbReference type="EMBL" id="CADCVR010000095">
    <property type="protein sequence ID" value="CAA9516959.1"/>
    <property type="molecule type" value="Genomic_DNA"/>
</dbReference>
<protein>
    <submittedName>
        <fullName evidence="2">Uncharacterized protein</fullName>
    </submittedName>
</protein>
<feature type="region of interest" description="Disordered" evidence="1">
    <location>
        <begin position="1"/>
        <end position="28"/>
    </location>
</feature>
<proteinExistence type="predicted"/>
<dbReference type="AlphaFoldDB" id="A0A6J4T9T4"/>
<name>A0A6J4T9T4_9ACTN</name>
<feature type="non-terminal residue" evidence="2">
    <location>
        <position position="43"/>
    </location>
</feature>
<evidence type="ECO:0000256" key="1">
    <source>
        <dbReference type="SAM" id="MobiDB-lite"/>
    </source>
</evidence>
<sequence length="43" mass="4927">DVLSRKLELPRSPSSRQRRRDDVSSELPRGHSLGECASWLVHL</sequence>
<organism evidence="2">
    <name type="scientific">uncultured Solirubrobacteraceae bacterium</name>
    <dbReference type="NCBI Taxonomy" id="1162706"/>
    <lineage>
        <taxon>Bacteria</taxon>
        <taxon>Bacillati</taxon>
        <taxon>Actinomycetota</taxon>
        <taxon>Thermoleophilia</taxon>
        <taxon>Solirubrobacterales</taxon>
        <taxon>Solirubrobacteraceae</taxon>
        <taxon>environmental samples</taxon>
    </lineage>
</organism>
<reference evidence="2" key="1">
    <citation type="submission" date="2020-02" db="EMBL/GenBank/DDBJ databases">
        <authorList>
            <person name="Meier V. D."/>
        </authorList>
    </citation>
    <scope>NUCLEOTIDE SEQUENCE</scope>
    <source>
        <strain evidence="2">AVDCRST_MAG53</strain>
    </source>
</reference>